<dbReference type="EMBL" id="JAAHFQ010000252">
    <property type="protein sequence ID" value="NER28720.1"/>
    <property type="molecule type" value="Genomic_DNA"/>
</dbReference>
<proteinExistence type="predicted"/>
<reference evidence="2" key="1">
    <citation type="submission" date="2019-11" db="EMBL/GenBank/DDBJ databases">
        <title>Genomic insights into an expanded diversity of filamentous marine cyanobacteria reveals the extraordinary biosynthetic potential of Moorea and Okeania.</title>
        <authorList>
            <person name="Ferreira Leao T."/>
            <person name="Wang M."/>
            <person name="Moss N."/>
            <person name="Da Silva R."/>
            <person name="Sanders J."/>
            <person name="Nurk S."/>
            <person name="Gurevich A."/>
            <person name="Humphrey G."/>
            <person name="Reher R."/>
            <person name="Zhu Q."/>
            <person name="Belda-Ferre P."/>
            <person name="Glukhov E."/>
            <person name="Rex R."/>
            <person name="Dorrestein P.C."/>
            <person name="Knight R."/>
            <person name="Pevzner P."/>
            <person name="Gerwick W.H."/>
            <person name="Gerwick L."/>
        </authorList>
    </citation>
    <scope>NUCLEOTIDE SEQUENCE</scope>
    <source>
        <strain evidence="2">SIO1C4</strain>
    </source>
</reference>
<feature type="compositionally biased region" description="Polar residues" evidence="1">
    <location>
        <begin position="252"/>
        <end position="261"/>
    </location>
</feature>
<feature type="region of interest" description="Disordered" evidence="1">
    <location>
        <begin position="92"/>
        <end position="111"/>
    </location>
</feature>
<dbReference type="InterPro" id="IPR014971">
    <property type="entry name" value="KGK"/>
</dbReference>
<organism evidence="2">
    <name type="scientific">Symploca sp. SIO1C4</name>
    <dbReference type="NCBI Taxonomy" id="2607765"/>
    <lineage>
        <taxon>Bacteria</taxon>
        <taxon>Bacillati</taxon>
        <taxon>Cyanobacteriota</taxon>
        <taxon>Cyanophyceae</taxon>
        <taxon>Coleofasciculales</taxon>
        <taxon>Coleofasciculaceae</taxon>
        <taxon>Symploca</taxon>
    </lineage>
</organism>
<accession>A0A6B3NAW1</accession>
<feature type="region of interest" description="Disordered" evidence="1">
    <location>
        <begin position="239"/>
        <end position="266"/>
    </location>
</feature>
<sequence length="283" mass="31653">MSNQFEPLATGEVLSIEESTAILIGHQTFRVDELVQAIKKQLQRSNGGWNKEKNAWFSQEGINCEVLRFNSQGWQKGKVRISVEFCPQEWDDEVSPTTEIESSQEIESSEDLDLGEPLLDDDEQLDLGMAAAIDTGDFSNEYQSLEASDETFAGLDSEASTGFGEEIELEQTPDNFDEEFDLTAMEDGIEQNLELLDEPITNEEDLVDLSELSSGDEDDLDLGEDILAVDDDDLDLDNISLGNDEFGFGDVSSDQESQQLETDPLLNDVWQDLSDANEQKKQW</sequence>
<feature type="compositionally biased region" description="Acidic residues" evidence="1">
    <location>
        <begin position="102"/>
        <end position="111"/>
    </location>
</feature>
<gene>
    <name evidence="2" type="ORF">F6J89_14060</name>
</gene>
<dbReference type="Pfam" id="PF08872">
    <property type="entry name" value="KGK"/>
    <property type="match status" value="1"/>
</dbReference>
<evidence type="ECO:0000313" key="2">
    <source>
        <dbReference type="EMBL" id="NER28720.1"/>
    </source>
</evidence>
<evidence type="ECO:0000256" key="1">
    <source>
        <dbReference type="SAM" id="MobiDB-lite"/>
    </source>
</evidence>
<name>A0A6B3NAW1_9CYAN</name>
<protein>
    <recommendedName>
        <fullName evidence="3">KGK domain-containing protein</fullName>
    </recommendedName>
</protein>
<dbReference type="AlphaFoldDB" id="A0A6B3NAW1"/>
<comment type="caution">
    <text evidence="2">The sequence shown here is derived from an EMBL/GenBank/DDBJ whole genome shotgun (WGS) entry which is preliminary data.</text>
</comment>
<evidence type="ECO:0008006" key="3">
    <source>
        <dbReference type="Google" id="ProtNLM"/>
    </source>
</evidence>